<evidence type="ECO:0000256" key="2">
    <source>
        <dbReference type="ARBA" id="ARBA00022692"/>
    </source>
</evidence>
<feature type="transmembrane region" description="Helical" evidence="5">
    <location>
        <begin position="179"/>
        <end position="198"/>
    </location>
</feature>
<dbReference type="PANTHER" id="PTHR31465:SF9">
    <property type="entry name" value="SPHINGOID LONG-CHAIN BASE TRANSPORTER RSB1"/>
    <property type="match status" value="1"/>
</dbReference>
<dbReference type="GO" id="GO:0005886">
    <property type="term" value="C:plasma membrane"/>
    <property type="evidence" value="ECO:0007669"/>
    <property type="project" value="TreeGrafter"/>
</dbReference>
<reference evidence="6 7" key="1">
    <citation type="submission" date="2019-04" db="EMBL/GenBank/DDBJ databases">
        <title>Fungal friends and foes A comparative genomics study of 23 Aspergillus species from section Flavi.</title>
        <authorList>
            <consortium name="DOE Joint Genome Institute"/>
            <person name="Kjaerbolling I."/>
            <person name="Vesth T.C."/>
            <person name="Frisvad J.C."/>
            <person name="Nybo J.L."/>
            <person name="Theobald S."/>
            <person name="Kildgaard S."/>
            <person name="Petersen T.I."/>
            <person name="Kuo A."/>
            <person name="Sato A."/>
            <person name="Lyhne E.K."/>
            <person name="Kogle M.E."/>
            <person name="Wiebenga A."/>
            <person name="Kun R.S."/>
            <person name="Lubbers R.J."/>
            <person name="Makela M.R."/>
            <person name="Barry K."/>
            <person name="Chovatia M."/>
            <person name="Clum A."/>
            <person name="Daum C."/>
            <person name="Haridas S."/>
            <person name="He G."/>
            <person name="LaButti K."/>
            <person name="Lipzen A."/>
            <person name="Mondo S."/>
            <person name="Pangilinan J."/>
            <person name="Riley R."/>
            <person name="Salamov A."/>
            <person name="Simmons B.A."/>
            <person name="Magnuson J.K."/>
            <person name="Henrissat B."/>
            <person name="Mortensen U.H."/>
            <person name="Larsen T.O."/>
            <person name="De vries R.P."/>
            <person name="Grigoriev I.V."/>
            <person name="Machida M."/>
            <person name="Baker S.E."/>
            <person name="Andersen M.R."/>
        </authorList>
    </citation>
    <scope>NUCLEOTIDE SEQUENCE [LARGE SCALE GENOMIC DNA]</scope>
    <source>
        <strain evidence="6 7">CBS 126849</strain>
    </source>
</reference>
<dbReference type="GO" id="GO:0000324">
    <property type="term" value="C:fungal-type vacuole"/>
    <property type="evidence" value="ECO:0007669"/>
    <property type="project" value="TreeGrafter"/>
</dbReference>
<comment type="subcellular location">
    <subcellularLocation>
        <location evidence="1">Membrane</location>
        <topology evidence="1">Multi-pass membrane protein</topology>
    </subcellularLocation>
</comment>
<evidence type="ECO:0000256" key="5">
    <source>
        <dbReference type="SAM" id="Phobius"/>
    </source>
</evidence>
<dbReference type="Pfam" id="PF04479">
    <property type="entry name" value="RTA1"/>
    <property type="match status" value="1"/>
</dbReference>
<name>A0A5N6F2J3_9EURO</name>
<keyword evidence="2 5" id="KW-0812">Transmembrane</keyword>
<feature type="transmembrane region" description="Helical" evidence="5">
    <location>
        <begin position="37"/>
        <end position="57"/>
    </location>
</feature>
<feature type="transmembrane region" description="Helical" evidence="5">
    <location>
        <begin position="93"/>
        <end position="116"/>
    </location>
</feature>
<feature type="transmembrane region" description="Helical" evidence="5">
    <location>
        <begin position="64"/>
        <end position="81"/>
    </location>
</feature>
<feature type="transmembrane region" description="Helical" evidence="5">
    <location>
        <begin position="210"/>
        <end position="232"/>
    </location>
</feature>
<evidence type="ECO:0000256" key="1">
    <source>
        <dbReference type="ARBA" id="ARBA00004141"/>
    </source>
</evidence>
<proteinExistence type="predicted"/>
<keyword evidence="7" id="KW-1185">Reference proteome</keyword>
<dbReference type="EMBL" id="ML733405">
    <property type="protein sequence ID" value="KAB8223443.1"/>
    <property type="molecule type" value="Genomic_DNA"/>
</dbReference>
<protein>
    <submittedName>
        <fullName evidence="6">RTA1 like protein-domain-containing protein</fullName>
    </submittedName>
</protein>
<dbReference type="InterPro" id="IPR007568">
    <property type="entry name" value="RTA1"/>
</dbReference>
<gene>
    <name evidence="6" type="ORF">BDV33DRAFT_200422</name>
</gene>
<sequence length="297" mass="33445">MSRGGSAEVLRRFRRQYIAFEMDLSVDFYGYLPSEPAALFGIVYFGTATIACIIQIIFGNYKHYWMITLALAAVGEAIGWGGRLWAHFAPHEWMAFMIQICSLIISPVFISAADYVLFCKIVEKTGPQLFHVRPRFFWIGFIVLDIISLSIQTVGGVLVSCAQSLAQLDHGSHVMRAGIIFQFSNTVLFVALLSLTIFRLRKKGMQPLSVAGWPVMLAIWVSTVMIFVRNAYRIAELSGGWNGHLMRTEWYLIAWDMVPVAVAVGAFVVFSPSFFFSDGTSDAEAKRWRMPDWIPLC</sequence>
<keyword evidence="4 5" id="KW-0472">Membrane</keyword>
<keyword evidence="3 5" id="KW-1133">Transmembrane helix</keyword>
<dbReference type="AlphaFoldDB" id="A0A5N6F2J3"/>
<feature type="transmembrane region" description="Helical" evidence="5">
    <location>
        <begin position="252"/>
        <end position="277"/>
    </location>
</feature>
<feature type="transmembrane region" description="Helical" evidence="5">
    <location>
        <begin position="136"/>
        <end position="159"/>
    </location>
</feature>
<accession>A0A5N6F2J3</accession>
<evidence type="ECO:0000256" key="4">
    <source>
        <dbReference type="ARBA" id="ARBA00023136"/>
    </source>
</evidence>
<evidence type="ECO:0000313" key="6">
    <source>
        <dbReference type="EMBL" id="KAB8223443.1"/>
    </source>
</evidence>
<evidence type="ECO:0000256" key="3">
    <source>
        <dbReference type="ARBA" id="ARBA00022989"/>
    </source>
</evidence>
<evidence type="ECO:0000313" key="7">
    <source>
        <dbReference type="Proteomes" id="UP000326799"/>
    </source>
</evidence>
<organism evidence="6 7">
    <name type="scientific">Aspergillus novoparasiticus</name>
    <dbReference type="NCBI Taxonomy" id="986946"/>
    <lineage>
        <taxon>Eukaryota</taxon>
        <taxon>Fungi</taxon>
        <taxon>Dikarya</taxon>
        <taxon>Ascomycota</taxon>
        <taxon>Pezizomycotina</taxon>
        <taxon>Eurotiomycetes</taxon>
        <taxon>Eurotiomycetidae</taxon>
        <taxon>Eurotiales</taxon>
        <taxon>Aspergillaceae</taxon>
        <taxon>Aspergillus</taxon>
        <taxon>Aspergillus subgen. Circumdati</taxon>
    </lineage>
</organism>
<dbReference type="Proteomes" id="UP000326799">
    <property type="component" value="Unassembled WGS sequence"/>
</dbReference>
<dbReference type="PANTHER" id="PTHR31465">
    <property type="entry name" value="PROTEIN RTA1-RELATED"/>
    <property type="match status" value="1"/>
</dbReference>